<sequence>DGKFKRRGETFNIKIGFKGVKITDLEGVEETKAKAKIFNFKEQPIRDRIAHMQEVQSHFIRMLFK</sequence>
<feature type="non-terminal residue" evidence="1">
    <location>
        <position position="65"/>
    </location>
</feature>
<comment type="caution">
    <text evidence="1">The sequence shown here is derived from an EMBL/GenBank/DDBJ whole genome shotgun (WGS) entry which is preliminary data.</text>
</comment>
<keyword evidence="2" id="KW-1185">Reference proteome</keyword>
<name>A0AAV1RPE2_9ROSI</name>
<evidence type="ECO:0000313" key="1">
    <source>
        <dbReference type="EMBL" id="CAK7338580.1"/>
    </source>
</evidence>
<organism evidence="1 2">
    <name type="scientific">Dovyalis caffra</name>
    <dbReference type="NCBI Taxonomy" id="77055"/>
    <lineage>
        <taxon>Eukaryota</taxon>
        <taxon>Viridiplantae</taxon>
        <taxon>Streptophyta</taxon>
        <taxon>Embryophyta</taxon>
        <taxon>Tracheophyta</taxon>
        <taxon>Spermatophyta</taxon>
        <taxon>Magnoliopsida</taxon>
        <taxon>eudicotyledons</taxon>
        <taxon>Gunneridae</taxon>
        <taxon>Pentapetalae</taxon>
        <taxon>rosids</taxon>
        <taxon>fabids</taxon>
        <taxon>Malpighiales</taxon>
        <taxon>Salicaceae</taxon>
        <taxon>Flacourtieae</taxon>
        <taxon>Dovyalis</taxon>
    </lineage>
</organism>
<evidence type="ECO:0000313" key="2">
    <source>
        <dbReference type="Proteomes" id="UP001314170"/>
    </source>
</evidence>
<proteinExistence type="predicted"/>
<reference evidence="1 2" key="1">
    <citation type="submission" date="2024-01" db="EMBL/GenBank/DDBJ databases">
        <authorList>
            <person name="Waweru B."/>
        </authorList>
    </citation>
    <scope>NUCLEOTIDE SEQUENCE [LARGE SCALE GENOMIC DNA]</scope>
</reference>
<feature type="non-terminal residue" evidence="1">
    <location>
        <position position="1"/>
    </location>
</feature>
<accession>A0AAV1RPE2</accession>
<dbReference type="AlphaFoldDB" id="A0AAV1RPE2"/>
<gene>
    <name evidence="1" type="ORF">DCAF_LOCUS13628</name>
</gene>
<protein>
    <submittedName>
        <fullName evidence="1">Uncharacterized protein</fullName>
    </submittedName>
</protein>
<dbReference type="Proteomes" id="UP001314170">
    <property type="component" value="Unassembled WGS sequence"/>
</dbReference>
<dbReference type="EMBL" id="CAWUPB010001132">
    <property type="protein sequence ID" value="CAK7338580.1"/>
    <property type="molecule type" value="Genomic_DNA"/>
</dbReference>